<dbReference type="NCBIfam" id="NF006230">
    <property type="entry name" value="PRK08363.1"/>
    <property type="match status" value="1"/>
</dbReference>
<dbReference type="PROSITE" id="PS00105">
    <property type="entry name" value="AA_TRANSFER_CLASS_1"/>
    <property type="match status" value="1"/>
</dbReference>
<dbReference type="Proteomes" id="UP000646946">
    <property type="component" value="Unassembled WGS sequence"/>
</dbReference>
<dbReference type="EC" id="2.6.1.-" evidence="5"/>
<feature type="domain" description="Aminotransferase class I/classII large" evidence="6">
    <location>
        <begin position="32"/>
        <end position="370"/>
    </location>
</feature>
<dbReference type="AlphaFoldDB" id="A0A832UNJ5"/>
<dbReference type="InterPro" id="IPR015422">
    <property type="entry name" value="PyrdxlP-dep_Trfase_small"/>
</dbReference>
<evidence type="ECO:0000256" key="5">
    <source>
        <dbReference type="RuleBase" id="RU000481"/>
    </source>
</evidence>
<dbReference type="EMBL" id="DVAB01000024">
    <property type="protein sequence ID" value="HIK00464.1"/>
    <property type="molecule type" value="Genomic_DNA"/>
</dbReference>
<dbReference type="Gene3D" id="3.40.640.10">
    <property type="entry name" value="Type I PLP-dependent aspartate aminotransferase-like (Major domain)"/>
    <property type="match status" value="1"/>
</dbReference>
<accession>A0A832UNJ5</accession>
<dbReference type="SUPFAM" id="SSF53383">
    <property type="entry name" value="PLP-dependent transferases"/>
    <property type="match status" value="1"/>
</dbReference>
<dbReference type="InterPro" id="IPR015424">
    <property type="entry name" value="PyrdxlP-dep_Trfase"/>
</dbReference>
<gene>
    <name evidence="7" type="ORF">H1016_02915</name>
</gene>
<evidence type="ECO:0000256" key="1">
    <source>
        <dbReference type="ARBA" id="ARBA00001933"/>
    </source>
</evidence>
<evidence type="ECO:0000259" key="6">
    <source>
        <dbReference type="Pfam" id="PF00155"/>
    </source>
</evidence>
<name>A0A832UNJ5_9ARCH</name>
<dbReference type="InterPro" id="IPR004838">
    <property type="entry name" value="NHTrfase_class1_PyrdxlP-BS"/>
</dbReference>
<keyword evidence="3 5" id="KW-0808">Transferase</keyword>
<dbReference type="Pfam" id="PF00155">
    <property type="entry name" value="Aminotran_1_2"/>
    <property type="match status" value="1"/>
</dbReference>
<dbReference type="InterPro" id="IPR051926">
    <property type="entry name" value="Ala_Aminotransferase"/>
</dbReference>
<proteinExistence type="inferred from homology"/>
<protein>
    <recommendedName>
        <fullName evidence="5">Aminotransferase</fullName>
        <ecNumber evidence="5">2.6.1.-</ecNumber>
    </recommendedName>
</protein>
<dbReference type="InterPro" id="IPR004839">
    <property type="entry name" value="Aminotransferase_I/II_large"/>
</dbReference>
<reference evidence="7 8" key="1">
    <citation type="journal article" name="Nat. Commun.">
        <title>Undinarchaeota illuminate DPANN phylogeny and the impact of gene transfer on archaeal evolution.</title>
        <authorList>
            <person name="Dombrowski N."/>
            <person name="Williams T.A."/>
            <person name="Sun J."/>
            <person name="Woodcroft B.J."/>
            <person name="Lee J.H."/>
            <person name="Minh B.Q."/>
            <person name="Rinke C."/>
            <person name="Spang A."/>
        </authorList>
    </citation>
    <scope>NUCLEOTIDE SEQUENCE [LARGE SCALE GENOMIC DNA]</scope>
    <source>
        <strain evidence="7">MAG_bin1129</strain>
    </source>
</reference>
<dbReference type="GO" id="GO:0030170">
    <property type="term" value="F:pyridoxal phosphate binding"/>
    <property type="evidence" value="ECO:0007669"/>
    <property type="project" value="InterPro"/>
</dbReference>
<organism evidence="7 8">
    <name type="scientific">Candidatus Naiadarchaeum limnaeum</name>
    <dbReference type="NCBI Taxonomy" id="2756139"/>
    <lineage>
        <taxon>Archaea</taxon>
        <taxon>Candidatus Undinarchaeota</taxon>
        <taxon>Candidatus Undinarchaeia</taxon>
        <taxon>Candidatus Naiadarchaeales</taxon>
        <taxon>Candidatus Naiadarchaeaceae</taxon>
        <taxon>Candidatus Naiadarchaeum</taxon>
    </lineage>
</organism>
<keyword evidence="8" id="KW-1185">Reference proteome</keyword>
<keyword evidence="4" id="KW-0663">Pyridoxal phosphate</keyword>
<dbReference type="PANTHER" id="PTHR43488">
    <property type="entry name" value="GLUTAMATE-PYRUVATE AMINOTRANSFERASE ALAA"/>
    <property type="match status" value="1"/>
</dbReference>
<dbReference type="InterPro" id="IPR015421">
    <property type="entry name" value="PyrdxlP-dep_Trfase_major"/>
</dbReference>
<dbReference type="PANTHER" id="PTHR43488:SF2">
    <property type="entry name" value="GLUTAMATE-PYRUVATE AMINOTRANSFERASE ALAA"/>
    <property type="match status" value="1"/>
</dbReference>
<comment type="cofactor">
    <cofactor evidence="1 5">
        <name>pyridoxal 5'-phosphate</name>
        <dbReference type="ChEBI" id="CHEBI:597326"/>
    </cofactor>
</comment>
<evidence type="ECO:0000256" key="3">
    <source>
        <dbReference type="ARBA" id="ARBA00022679"/>
    </source>
</evidence>
<dbReference type="Gene3D" id="3.90.1150.10">
    <property type="entry name" value="Aspartate Aminotransferase, domain 1"/>
    <property type="match status" value="1"/>
</dbReference>
<evidence type="ECO:0000313" key="8">
    <source>
        <dbReference type="Proteomes" id="UP000646946"/>
    </source>
</evidence>
<evidence type="ECO:0000256" key="2">
    <source>
        <dbReference type="ARBA" id="ARBA00022576"/>
    </source>
</evidence>
<comment type="caution">
    <text evidence="7">The sequence shown here is derived from an EMBL/GenBank/DDBJ whole genome shotgun (WGS) entry which is preliminary data.</text>
</comment>
<comment type="similarity">
    <text evidence="5">Belongs to the class-I pyridoxal-phosphate-dependent aminotransferase family.</text>
</comment>
<evidence type="ECO:0000313" key="7">
    <source>
        <dbReference type="EMBL" id="HIK00464.1"/>
    </source>
</evidence>
<keyword evidence="2 5" id="KW-0032">Aminotransferase</keyword>
<dbReference type="CDD" id="cd00609">
    <property type="entry name" value="AAT_like"/>
    <property type="match status" value="1"/>
</dbReference>
<sequence>MALNVTRRSETIEYAIRDLVVPAQKLEAKGKKIIKLNIGDPNRFDFDTPDFIKNAYAHALKNRRNYYEDSQGLKELREALVQREKKFNRVKLNADKIIITNGVSEALLFLFGALVEQGDNILIPGPSYPPYTSFVKYFGGNPIEYRCIESEGWQPDIDYLEKKITKRTKAIVIINPNNPTGAVYSKKTLQQIVDVAAAYNLPIISDEIYDQMNYKKHVSPCSLSKDAKFIQLNGISKVYLAPGWRIGYMALSNNFEELFDACIRQARIRLCANTPGQYAYLAALKGPTTHIKKTKRKLRKRRDYAHKRLNEIEGLSTAKPEGTFYIFPKIEHPKYARNDKKFVLDLLHKKYVLFVNGSGFGKKFGTGHFRGVFLPKVEILGEAFDRVEEFLKATK</sequence>
<evidence type="ECO:0000256" key="4">
    <source>
        <dbReference type="ARBA" id="ARBA00022898"/>
    </source>
</evidence>
<dbReference type="GO" id="GO:0008483">
    <property type="term" value="F:transaminase activity"/>
    <property type="evidence" value="ECO:0007669"/>
    <property type="project" value="UniProtKB-KW"/>
</dbReference>